<reference evidence="2" key="1">
    <citation type="submission" date="2021-03" db="EMBL/GenBank/DDBJ databases">
        <authorList>
            <person name="Tagirdzhanova G."/>
        </authorList>
    </citation>
    <scope>NUCLEOTIDE SEQUENCE</scope>
</reference>
<sequence>MADCPALTNRSLRMSYRIARGEQGVLTFEPYKSHLLPLWRFKTAAIAQESSSALWSEFLRYNKAGDFVGMDMTRKYIQMGMTRAKRYANYKGGRKYDKTSGTQNEKSKGHAGQREKLEASEIFRKVWQRCRAHAGYQDKKVAFLREQKGWDRDGERGFVKDEEEIKLEGSDGGCDASGMVGKVKEEDD</sequence>
<accession>A0A8H3FVK4</accession>
<dbReference type="Pfam" id="PF14328">
    <property type="entry name" value="DUF4385"/>
    <property type="match status" value="1"/>
</dbReference>
<feature type="region of interest" description="Disordered" evidence="1">
    <location>
        <begin position="169"/>
        <end position="188"/>
    </location>
</feature>
<dbReference type="Proteomes" id="UP000664169">
    <property type="component" value="Unassembled WGS sequence"/>
</dbReference>
<dbReference type="EMBL" id="CAJPDQ010000029">
    <property type="protein sequence ID" value="CAF9928191.1"/>
    <property type="molecule type" value="Genomic_DNA"/>
</dbReference>
<evidence type="ECO:0008006" key="4">
    <source>
        <dbReference type="Google" id="ProtNLM"/>
    </source>
</evidence>
<proteinExistence type="predicted"/>
<comment type="caution">
    <text evidence="2">The sequence shown here is derived from an EMBL/GenBank/DDBJ whole genome shotgun (WGS) entry which is preliminary data.</text>
</comment>
<protein>
    <recommendedName>
        <fullName evidence="4">DUF4385 domain containing protein</fullName>
    </recommendedName>
</protein>
<evidence type="ECO:0000313" key="3">
    <source>
        <dbReference type="Proteomes" id="UP000664169"/>
    </source>
</evidence>
<feature type="compositionally biased region" description="Basic and acidic residues" evidence="1">
    <location>
        <begin position="105"/>
        <end position="116"/>
    </location>
</feature>
<name>A0A8H3FVK4_9LECA</name>
<dbReference type="InterPro" id="IPR025494">
    <property type="entry name" value="DUF4385"/>
</dbReference>
<dbReference type="OrthoDB" id="2589819at2759"/>
<keyword evidence="3" id="KW-1185">Reference proteome</keyword>
<feature type="region of interest" description="Disordered" evidence="1">
    <location>
        <begin position="92"/>
        <end position="116"/>
    </location>
</feature>
<dbReference type="AlphaFoldDB" id="A0A8H3FVK4"/>
<evidence type="ECO:0000313" key="2">
    <source>
        <dbReference type="EMBL" id="CAF9928191.1"/>
    </source>
</evidence>
<gene>
    <name evidence="2" type="ORF">GOMPHAMPRED_004618</name>
</gene>
<organism evidence="2 3">
    <name type="scientific">Gomphillus americanus</name>
    <dbReference type="NCBI Taxonomy" id="1940652"/>
    <lineage>
        <taxon>Eukaryota</taxon>
        <taxon>Fungi</taxon>
        <taxon>Dikarya</taxon>
        <taxon>Ascomycota</taxon>
        <taxon>Pezizomycotina</taxon>
        <taxon>Lecanoromycetes</taxon>
        <taxon>OSLEUM clade</taxon>
        <taxon>Ostropomycetidae</taxon>
        <taxon>Ostropales</taxon>
        <taxon>Graphidaceae</taxon>
        <taxon>Gomphilloideae</taxon>
        <taxon>Gomphillus</taxon>
    </lineage>
</organism>
<evidence type="ECO:0000256" key="1">
    <source>
        <dbReference type="SAM" id="MobiDB-lite"/>
    </source>
</evidence>